<evidence type="ECO:0000256" key="1">
    <source>
        <dbReference type="SAM" id="MobiDB-lite"/>
    </source>
</evidence>
<evidence type="ECO:0008006" key="4">
    <source>
        <dbReference type="Google" id="ProtNLM"/>
    </source>
</evidence>
<reference evidence="3" key="1">
    <citation type="journal article" date="2024" name="FEMS Microbiol. Lett.">
        <title>Genomic insights into Spiroplasma endosymbionts that induce male-killing and protective phenotypes in the pea aphid.</title>
        <authorList>
            <person name="Arai H."/>
            <person name="Legeai F."/>
            <person name="Kageyama D."/>
            <person name="Sugio A."/>
            <person name="Simon J.C."/>
        </authorList>
    </citation>
    <scope>NUCLEOTIDE SEQUENCE [LARGE SCALE GENOMIC DNA]</scope>
    <source>
        <strain evidence="3">sAp269</strain>
    </source>
</reference>
<dbReference type="Proteomes" id="UP001473424">
    <property type="component" value="Chromosome"/>
</dbReference>
<evidence type="ECO:0000313" key="2">
    <source>
        <dbReference type="EMBL" id="BET39067.1"/>
    </source>
</evidence>
<accession>A0ABM8JP31</accession>
<dbReference type="EMBL" id="AP028955">
    <property type="protein sequence ID" value="BET39067.1"/>
    <property type="molecule type" value="Genomic_DNA"/>
</dbReference>
<feature type="region of interest" description="Disordered" evidence="1">
    <location>
        <begin position="439"/>
        <end position="461"/>
    </location>
</feature>
<evidence type="ECO:0000313" key="3">
    <source>
        <dbReference type="Proteomes" id="UP001473424"/>
    </source>
</evidence>
<organism evidence="2 3">
    <name type="scientific">Spiroplasma ixodetis</name>
    <dbReference type="NCBI Taxonomy" id="2141"/>
    <lineage>
        <taxon>Bacteria</taxon>
        <taxon>Bacillati</taxon>
        <taxon>Mycoplasmatota</taxon>
        <taxon>Mollicutes</taxon>
        <taxon>Entomoplasmatales</taxon>
        <taxon>Spiroplasmataceae</taxon>
        <taxon>Spiroplasma</taxon>
    </lineage>
</organism>
<name>A0ABM8JP31_9MOLU</name>
<dbReference type="RefSeq" id="WP_353305941.1">
    <property type="nucleotide sequence ID" value="NZ_AP028955.1"/>
</dbReference>
<protein>
    <recommendedName>
        <fullName evidence="4">Adhesin P54</fullName>
    </recommendedName>
</protein>
<proteinExistence type="predicted"/>
<gene>
    <name evidence="2" type="ORF">SAP269_16560</name>
</gene>
<sequence length="461" mass="53619">MNYSPTEYFSIHEDIWELDIPRIIANKSTMLWLGKGLLFKSENKELLNFLNKLKDKDKWNEKLYQFGIQNSLLGKCFLIWMLTKNGELSLTLPSPIFMSRVAKFNEQEQSAELFFMNEQSDNGSLTWVTIENSKVKVEIFNGNREILLGSTKSKIKPESQLKQQYELKNPFGYLPIVEITNLPQIHFYVNSTQMNAYPDCAPVWNLIWDLQHIIKQKRKERILNLTRFYGIIDNEKFKTLNLSDDFQSIIKDAFLNITTANYVKGGNGGVDIVQVNPKFGEYWLDYNGTAKQIFNGAGYDYDEFNGINYENKTKKLMNNKFDMQTTEVKITHYTTYLYRMFDMLVTFSKDENGKVYWNGNGERPYSFEFIPIAMVDQLVQDELINSRLNNGTMSVVEAISLYENIDTLMAKQKLENIIEENKFLNKHLGDNINDNKQCNENSINETSTSSIKAKSTINKEM</sequence>
<keyword evidence="3" id="KW-1185">Reference proteome</keyword>